<dbReference type="InterPro" id="IPR025698">
    <property type="entry name" value="2TM_dom"/>
</dbReference>
<dbReference type="EMBL" id="JAXIVS010000010">
    <property type="protein sequence ID" value="MDY7230156.1"/>
    <property type="molecule type" value="Genomic_DNA"/>
</dbReference>
<organism evidence="3 4">
    <name type="scientific">Hyalangium rubrum</name>
    <dbReference type="NCBI Taxonomy" id="3103134"/>
    <lineage>
        <taxon>Bacteria</taxon>
        <taxon>Pseudomonadati</taxon>
        <taxon>Myxococcota</taxon>
        <taxon>Myxococcia</taxon>
        <taxon>Myxococcales</taxon>
        <taxon>Cystobacterineae</taxon>
        <taxon>Archangiaceae</taxon>
        <taxon>Hyalangium</taxon>
    </lineage>
</organism>
<keyword evidence="4" id="KW-1185">Reference proteome</keyword>
<evidence type="ECO:0000256" key="1">
    <source>
        <dbReference type="SAM" id="Phobius"/>
    </source>
</evidence>
<reference evidence="3 4" key="1">
    <citation type="submission" date="2023-12" db="EMBL/GenBank/DDBJ databases">
        <title>the genome sequence of Hyalangium sp. s54d21.</title>
        <authorList>
            <person name="Zhang X."/>
        </authorList>
    </citation>
    <scope>NUCLEOTIDE SEQUENCE [LARGE SCALE GENOMIC DNA]</scope>
    <source>
        <strain evidence="4">s54d21</strain>
    </source>
</reference>
<gene>
    <name evidence="3" type="ORF">SYV04_27420</name>
</gene>
<evidence type="ECO:0000259" key="2">
    <source>
        <dbReference type="Pfam" id="PF13239"/>
    </source>
</evidence>
<keyword evidence="1" id="KW-0472">Membrane</keyword>
<sequence>MADTRQHPSRFTQAEVAEIIREATSHMLSAQGDRQLTREELLAMARELGVSEEAVEQVLAARAQKSRTGKTPTLSRGARIGLAAHGMSYGIVISGLSIVDIMTGPGWWVQWPALGWGMGLAFHCMGLFLAQMKRTESK</sequence>
<keyword evidence="1" id="KW-0812">Transmembrane</keyword>
<evidence type="ECO:0000313" key="4">
    <source>
        <dbReference type="Proteomes" id="UP001291309"/>
    </source>
</evidence>
<proteinExistence type="predicted"/>
<accession>A0ABU5HA23</accession>
<dbReference type="Proteomes" id="UP001291309">
    <property type="component" value="Unassembled WGS sequence"/>
</dbReference>
<keyword evidence="1" id="KW-1133">Transmembrane helix</keyword>
<feature type="domain" description="2TM" evidence="2">
    <location>
        <begin position="81"/>
        <end position="130"/>
    </location>
</feature>
<feature type="transmembrane region" description="Helical" evidence="1">
    <location>
        <begin position="111"/>
        <end position="130"/>
    </location>
</feature>
<dbReference type="Pfam" id="PF13239">
    <property type="entry name" value="2TM"/>
    <property type="match status" value="1"/>
</dbReference>
<name>A0ABU5HA23_9BACT</name>
<dbReference type="RefSeq" id="WP_321548878.1">
    <property type="nucleotide sequence ID" value="NZ_JAXIVS010000010.1"/>
</dbReference>
<protein>
    <submittedName>
        <fullName evidence="3">2TM domain-containing protein</fullName>
    </submittedName>
</protein>
<comment type="caution">
    <text evidence="3">The sequence shown here is derived from an EMBL/GenBank/DDBJ whole genome shotgun (WGS) entry which is preliminary data.</text>
</comment>
<feature type="transmembrane region" description="Helical" evidence="1">
    <location>
        <begin position="80"/>
        <end position="99"/>
    </location>
</feature>
<evidence type="ECO:0000313" key="3">
    <source>
        <dbReference type="EMBL" id="MDY7230156.1"/>
    </source>
</evidence>